<accession>K0PW35</accession>
<organism evidence="1">
    <name type="scientific">Variovorax paradoxus</name>
    <dbReference type="NCBI Taxonomy" id="34073"/>
    <lineage>
        <taxon>Bacteria</taxon>
        <taxon>Pseudomonadati</taxon>
        <taxon>Pseudomonadota</taxon>
        <taxon>Betaproteobacteria</taxon>
        <taxon>Burkholderiales</taxon>
        <taxon>Comamonadaceae</taxon>
        <taxon>Variovorax</taxon>
    </lineage>
</organism>
<protein>
    <submittedName>
        <fullName evidence="1">Uncharacterized protein</fullName>
    </submittedName>
</protein>
<dbReference type="EMBL" id="HE608883">
    <property type="protein sequence ID" value="CCM73849.1"/>
    <property type="molecule type" value="Genomic_DNA"/>
</dbReference>
<reference evidence="1" key="2">
    <citation type="journal article" date="2013" name="Appl. Environ. Microbiol.">
        <title>Biochemical properties and crystal structure of a beta-phenylalanine aminotransferase from Variovorax paradoxus.</title>
        <authorList>
            <person name="Crismaru C.G."/>
            <person name="Wybenga G.G."/>
            <person name="Szymanski W."/>
            <person name="Wijma H.J."/>
            <person name="Wu B."/>
            <person name="Bartsch S."/>
            <person name="de Wildeman S."/>
            <person name="Poelarends G.J."/>
            <person name="Feringa B.L."/>
            <person name="Dijkstra B.W."/>
            <person name="Janssen D.B."/>
        </authorList>
    </citation>
    <scope>NUCLEOTIDE SEQUENCE</scope>
    <source>
        <strain evidence="1">CBF3</strain>
    </source>
</reference>
<evidence type="ECO:0000313" key="1">
    <source>
        <dbReference type="EMBL" id="CCM73849.1"/>
    </source>
</evidence>
<sequence length="78" mass="8510">MFPVCLSARAPFSSVLLLRARRFSRGGTRDPRVSPCPQRHACHCGFPAADKLRAAPWVARGAIARGAARLAVRLRKSL</sequence>
<name>K0PW35_VARPD</name>
<dbReference type="AlphaFoldDB" id="K0PW35"/>
<proteinExistence type="predicted"/>
<reference evidence="1" key="1">
    <citation type="submission" date="2012-09" db="EMBL/GenBank/DDBJ databases">
        <authorList>
            <person name="Crismaru C."/>
        </authorList>
    </citation>
    <scope>NUCLEOTIDE SEQUENCE</scope>
    <source>
        <strain evidence="1">CBF3</strain>
    </source>
</reference>